<dbReference type="AlphaFoldDB" id="A0A9W9AXT8"/>
<evidence type="ECO:0000256" key="2">
    <source>
        <dbReference type="SAM" id="Phobius"/>
    </source>
</evidence>
<dbReference type="EMBL" id="JANVFS010000005">
    <property type="protein sequence ID" value="KAJ4491898.1"/>
    <property type="molecule type" value="Genomic_DNA"/>
</dbReference>
<dbReference type="Pfam" id="PF16015">
    <property type="entry name" value="Promethin"/>
    <property type="match status" value="1"/>
</dbReference>
<name>A0A9W9AXT8_9AGAR</name>
<organism evidence="3 4">
    <name type="scientific">Lentinula lateritia</name>
    <dbReference type="NCBI Taxonomy" id="40482"/>
    <lineage>
        <taxon>Eukaryota</taxon>
        <taxon>Fungi</taxon>
        <taxon>Dikarya</taxon>
        <taxon>Basidiomycota</taxon>
        <taxon>Agaricomycotina</taxon>
        <taxon>Agaricomycetes</taxon>
        <taxon>Agaricomycetidae</taxon>
        <taxon>Agaricales</taxon>
        <taxon>Marasmiineae</taxon>
        <taxon>Omphalotaceae</taxon>
        <taxon>Lentinula</taxon>
    </lineage>
</organism>
<reference evidence="3" key="1">
    <citation type="submission" date="2022-08" db="EMBL/GenBank/DDBJ databases">
        <authorList>
            <consortium name="DOE Joint Genome Institute"/>
            <person name="Min B."/>
            <person name="Riley R."/>
            <person name="Sierra-Patev S."/>
            <person name="Naranjo-Ortiz M."/>
            <person name="Looney B."/>
            <person name="Konkel Z."/>
            <person name="Slot J.C."/>
            <person name="Sakamoto Y."/>
            <person name="Steenwyk J.L."/>
            <person name="Rokas A."/>
            <person name="Carro J."/>
            <person name="Camarero S."/>
            <person name="Ferreira P."/>
            <person name="Molpeceres G."/>
            <person name="Ruiz-Duenas F.J."/>
            <person name="Serrano A."/>
            <person name="Henrissat B."/>
            <person name="Drula E."/>
            <person name="Hughes K.W."/>
            <person name="Mata J.L."/>
            <person name="Ishikawa N.K."/>
            <person name="Vargas-Isla R."/>
            <person name="Ushijima S."/>
            <person name="Smith C.A."/>
            <person name="Ahrendt S."/>
            <person name="Andreopoulos W."/>
            <person name="He G."/>
            <person name="Labutti K."/>
            <person name="Lipzen A."/>
            <person name="Ng V."/>
            <person name="Sandor L."/>
            <person name="Barry K."/>
            <person name="Martinez A.T."/>
            <person name="Xiao Y."/>
            <person name="Gibbons J.G."/>
            <person name="Terashima K."/>
            <person name="Hibbett D.S."/>
            <person name="Grigoriev I.V."/>
        </authorList>
    </citation>
    <scope>NUCLEOTIDE SEQUENCE</scope>
    <source>
        <strain evidence="3">Sp2 HRB7682 ss15</strain>
    </source>
</reference>
<sequence length="213" mass="23512">MSAKQDYLSSHFEQSRADVAEYAGWIEQRYARPALQKVQSSYQRHPFLSVFAAVFILLSLLPVAIYIGLCLFTLTLLLLLGLCVVVLVSITIALALGFILSLTLLTNLLLSIFITFFLVVAYFSYKIVSAGYTDGFDSARLQILGSFHALFSRVQITMNQNPPKNNAPAAGEGIVDISRSTSPNSTVIDNPEANSAVPNIEDYSTEMKLEKEY</sequence>
<keyword evidence="2" id="KW-0472">Membrane</keyword>
<feature type="transmembrane region" description="Helical" evidence="2">
    <location>
        <begin position="47"/>
        <end position="69"/>
    </location>
</feature>
<evidence type="ECO:0000313" key="4">
    <source>
        <dbReference type="Proteomes" id="UP001150238"/>
    </source>
</evidence>
<accession>A0A9W9AXT8</accession>
<evidence type="ECO:0000256" key="1">
    <source>
        <dbReference type="SAM" id="MobiDB-lite"/>
    </source>
</evidence>
<dbReference type="Proteomes" id="UP001150238">
    <property type="component" value="Unassembled WGS sequence"/>
</dbReference>
<feature type="transmembrane region" description="Helical" evidence="2">
    <location>
        <begin position="76"/>
        <end position="99"/>
    </location>
</feature>
<feature type="region of interest" description="Disordered" evidence="1">
    <location>
        <begin position="178"/>
        <end position="199"/>
    </location>
</feature>
<gene>
    <name evidence="3" type="ORF">C8J55DRAFT_502382</name>
</gene>
<proteinExistence type="predicted"/>
<evidence type="ECO:0000313" key="3">
    <source>
        <dbReference type="EMBL" id="KAJ4491898.1"/>
    </source>
</evidence>
<reference evidence="3" key="2">
    <citation type="journal article" date="2023" name="Proc. Natl. Acad. Sci. U.S.A.">
        <title>A global phylogenomic analysis of the shiitake genus Lentinula.</title>
        <authorList>
            <person name="Sierra-Patev S."/>
            <person name="Min B."/>
            <person name="Naranjo-Ortiz M."/>
            <person name="Looney B."/>
            <person name="Konkel Z."/>
            <person name="Slot J.C."/>
            <person name="Sakamoto Y."/>
            <person name="Steenwyk J.L."/>
            <person name="Rokas A."/>
            <person name="Carro J."/>
            <person name="Camarero S."/>
            <person name="Ferreira P."/>
            <person name="Molpeceres G."/>
            <person name="Ruiz-Duenas F.J."/>
            <person name="Serrano A."/>
            <person name="Henrissat B."/>
            <person name="Drula E."/>
            <person name="Hughes K.W."/>
            <person name="Mata J.L."/>
            <person name="Ishikawa N.K."/>
            <person name="Vargas-Isla R."/>
            <person name="Ushijima S."/>
            <person name="Smith C.A."/>
            <person name="Donoghue J."/>
            <person name="Ahrendt S."/>
            <person name="Andreopoulos W."/>
            <person name="He G."/>
            <person name="LaButti K."/>
            <person name="Lipzen A."/>
            <person name="Ng V."/>
            <person name="Riley R."/>
            <person name="Sandor L."/>
            <person name="Barry K."/>
            <person name="Martinez A.T."/>
            <person name="Xiao Y."/>
            <person name="Gibbons J.G."/>
            <person name="Terashima K."/>
            <person name="Grigoriev I.V."/>
            <person name="Hibbett D."/>
        </authorList>
    </citation>
    <scope>NUCLEOTIDE SEQUENCE</scope>
    <source>
        <strain evidence="3">Sp2 HRB7682 ss15</strain>
    </source>
</reference>
<protein>
    <submittedName>
        <fullName evidence="3">Uncharacterized protein</fullName>
    </submittedName>
</protein>
<keyword evidence="2" id="KW-1133">Transmembrane helix</keyword>
<feature type="transmembrane region" description="Helical" evidence="2">
    <location>
        <begin position="105"/>
        <end position="125"/>
    </location>
</feature>
<keyword evidence="2" id="KW-0812">Transmembrane</keyword>
<comment type="caution">
    <text evidence="3">The sequence shown here is derived from an EMBL/GenBank/DDBJ whole genome shotgun (WGS) entry which is preliminary data.</text>
</comment>
<feature type="compositionally biased region" description="Polar residues" evidence="1">
    <location>
        <begin position="178"/>
        <end position="197"/>
    </location>
</feature>